<dbReference type="SUPFAM" id="SSF51735">
    <property type="entry name" value="NAD(P)-binding Rossmann-fold domains"/>
    <property type="match status" value="1"/>
</dbReference>
<sequence length="266" mass="28571">MTKTVIVLGAGSGFGLAIARALSEAGHHPILVARNAQNLQTMTEQLHTEGLAADWIAADATDPQQTANLFMQVSRQFGHPQTLVYNVANTTLDGPLTTPTSEIRQRFDTNVLGAITTSRQFLDLAPTDTPRNILFTGGGAAHHPDKTTTTLSLTKAALRSYALSLAAEMAGTNTYVGLITIQGISGTSEAMLPANVAQVYVKAVKDRSTTEIFYPGTTANSPSEFEQLRKLTADPVKLHDFLVSHPRAKTFLENHPEFLESSGPSR</sequence>
<dbReference type="Proteomes" id="UP000051176">
    <property type="component" value="Unassembled WGS sequence"/>
</dbReference>
<evidence type="ECO:0000313" key="3">
    <source>
        <dbReference type="EMBL" id="KRK36116.1"/>
    </source>
</evidence>
<dbReference type="PANTHER" id="PTHR43669:SF3">
    <property type="entry name" value="ALCOHOL DEHYDROGENASE, PUTATIVE (AFU_ORTHOLOGUE AFUA_3G03445)-RELATED"/>
    <property type="match status" value="1"/>
</dbReference>
<dbReference type="eggNOG" id="COG0300">
    <property type="taxonomic scope" value="Bacteria"/>
</dbReference>
<reference evidence="3 4" key="1">
    <citation type="journal article" date="2015" name="Genome Announc.">
        <title>Expanding the biotechnology potential of lactobacilli through comparative genomics of 213 strains and associated genera.</title>
        <authorList>
            <person name="Sun Z."/>
            <person name="Harris H.M."/>
            <person name="McCann A."/>
            <person name="Guo C."/>
            <person name="Argimon S."/>
            <person name="Zhang W."/>
            <person name="Yang X."/>
            <person name="Jeffery I.B."/>
            <person name="Cooney J.C."/>
            <person name="Kagawa T.F."/>
            <person name="Liu W."/>
            <person name="Song Y."/>
            <person name="Salvetti E."/>
            <person name="Wrobel A."/>
            <person name="Rasinkangas P."/>
            <person name="Parkhill J."/>
            <person name="Rea M.C."/>
            <person name="O'Sullivan O."/>
            <person name="Ritari J."/>
            <person name="Douillard F.P."/>
            <person name="Paul Ross R."/>
            <person name="Yang R."/>
            <person name="Briner A.E."/>
            <person name="Felis G.E."/>
            <person name="de Vos W.M."/>
            <person name="Barrangou R."/>
            <person name="Klaenhammer T.R."/>
            <person name="Caufield P.W."/>
            <person name="Cui Y."/>
            <person name="Zhang H."/>
            <person name="O'Toole P.W."/>
        </authorList>
    </citation>
    <scope>NUCLEOTIDE SEQUENCE [LARGE SCALE GENOMIC DNA]</scope>
    <source>
        <strain evidence="3 4">ATCC 53295</strain>
    </source>
</reference>
<dbReference type="EMBL" id="AZCZ01000029">
    <property type="protein sequence ID" value="KRK36116.1"/>
    <property type="molecule type" value="Genomic_DNA"/>
</dbReference>
<dbReference type="CDD" id="cd05233">
    <property type="entry name" value="SDR_c"/>
    <property type="match status" value="1"/>
</dbReference>
<proteinExistence type="inferred from homology"/>
<dbReference type="STRING" id="357278.IV61_GL001379"/>
<dbReference type="GO" id="GO:0016491">
    <property type="term" value="F:oxidoreductase activity"/>
    <property type="evidence" value="ECO:0007669"/>
    <property type="project" value="UniProtKB-KW"/>
</dbReference>
<dbReference type="InterPro" id="IPR036291">
    <property type="entry name" value="NAD(P)-bd_dom_sf"/>
</dbReference>
<organism evidence="3 4">
    <name type="scientific">Levilactobacillus parabrevis ATCC 53295</name>
    <dbReference type="NCBI Taxonomy" id="1267003"/>
    <lineage>
        <taxon>Bacteria</taxon>
        <taxon>Bacillati</taxon>
        <taxon>Bacillota</taxon>
        <taxon>Bacilli</taxon>
        <taxon>Lactobacillales</taxon>
        <taxon>Lactobacillaceae</taxon>
        <taxon>Levilactobacillus</taxon>
    </lineage>
</organism>
<keyword evidence="2" id="KW-0560">Oxidoreductase</keyword>
<dbReference type="RefSeq" id="WP_020089901.1">
    <property type="nucleotide sequence ID" value="NZ_AZCZ01000029.1"/>
</dbReference>
<protein>
    <submittedName>
        <fullName evidence="3">Short-chain dehydrogenase reductase SDR</fullName>
    </submittedName>
</protein>
<evidence type="ECO:0000256" key="2">
    <source>
        <dbReference type="ARBA" id="ARBA00023002"/>
    </source>
</evidence>
<dbReference type="Gene3D" id="3.40.50.720">
    <property type="entry name" value="NAD(P)-binding Rossmann-like Domain"/>
    <property type="match status" value="1"/>
</dbReference>
<dbReference type="Pfam" id="PF00106">
    <property type="entry name" value="adh_short"/>
    <property type="match status" value="1"/>
</dbReference>
<dbReference type="InterPro" id="IPR002347">
    <property type="entry name" value="SDR_fam"/>
</dbReference>
<dbReference type="AlphaFoldDB" id="A0A0R1GX82"/>
<dbReference type="PRINTS" id="PR00081">
    <property type="entry name" value="GDHRDH"/>
</dbReference>
<accession>A0A0R1GX82</accession>
<gene>
    <name evidence="3" type="ORF">FD07_GL001098</name>
</gene>
<comment type="similarity">
    <text evidence="1">Belongs to the short-chain dehydrogenases/reductases (SDR) family.</text>
</comment>
<comment type="caution">
    <text evidence="3">The sequence shown here is derived from an EMBL/GenBank/DDBJ whole genome shotgun (WGS) entry which is preliminary data.</text>
</comment>
<name>A0A0R1GX82_9LACO</name>
<dbReference type="PATRIC" id="fig|1267003.4.peg.1165"/>
<keyword evidence="4" id="KW-1185">Reference proteome</keyword>
<dbReference type="PANTHER" id="PTHR43669">
    <property type="entry name" value="5-KETO-D-GLUCONATE 5-REDUCTASE"/>
    <property type="match status" value="1"/>
</dbReference>
<evidence type="ECO:0000313" key="4">
    <source>
        <dbReference type="Proteomes" id="UP000051176"/>
    </source>
</evidence>
<evidence type="ECO:0000256" key="1">
    <source>
        <dbReference type="ARBA" id="ARBA00006484"/>
    </source>
</evidence>